<evidence type="ECO:0000313" key="3">
    <source>
        <dbReference type="EMBL" id="VAW90434.1"/>
    </source>
</evidence>
<evidence type="ECO:0000256" key="1">
    <source>
        <dbReference type="ARBA" id="ARBA00022723"/>
    </source>
</evidence>
<keyword evidence="3" id="KW-0223">Dioxygenase</keyword>
<dbReference type="GO" id="GO:0046491">
    <property type="term" value="P:L-methylmalonyl-CoA metabolic process"/>
    <property type="evidence" value="ECO:0007669"/>
    <property type="project" value="TreeGrafter"/>
</dbReference>
<dbReference type="InterPro" id="IPR051785">
    <property type="entry name" value="MMCE/EMCE_epimerase"/>
</dbReference>
<dbReference type="AlphaFoldDB" id="A0A3B1A9L9"/>
<sequence>MEKPAATGGMRHVALYVSDLDACVHFYTQILDMAVEWQPDPDNVYLCSGCDNLALHRAPEGFDPQEGQQQLDHIGFILKTADDVDAWFEYMNSFEVKMKAMPRTHRDGARSFYCYDPGGNLVQMIYHPPIADKCG</sequence>
<dbReference type="Pfam" id="PF00903">
    <property type="entry name" value="Glyoxalase"/>
    <property type="match status" value="1"/>
</dbReference>
<reference evidence="3" key="1">
    <citation type="submission" date="2018-06" db="EMBL/GenBank/DDBJ databases">
        <authorList>
            <person name="Zhirakovskaya E."/>
        </authorList>
    </citation>
    <scope>NUCLEOTIDE SEQUENCE</scope>
</reference>
<dbReference type="Gene3D" id="3.10.180.10">
    <property type="entry name" value="2,3-Dihydroxybiphenyl 1,2-Dioxygenase, domain 1"/>
    <property type="match status" value="1"/>
</dbReference>
<dbReference type="CDD" id="cd06587">
    <property type="entry name" value="VOC"/>
    <property type="match status" value="1"/>
</dbReference>
<dbReference type="EMBL" id="UOFQ01000189">
    <property type="protein sequence ID" value="VAW90434.1"/>
    <property type="molecule type" value="Genomic_DNA"/>
</dbReference>
<feature type="domain" description="VOC" evidence="2">
    <location>
        <begin position="9"/>
        <end position="127"/>
    </location>
</feature>
<dbReference type="InterPro" id="IPR029068">
    <property type="entry name" value="Glyas_Bleomycin-R_OHBP_Dase"/>
</dbReference>
<proteinExistence type="predicted"/>
<organism evidence="3">
    <name type="scientific">hydrothermal vent metagenome</name>
    <dbReference type="NCBI Taxonomy" id="652676"/>
    <lineage>
        <taxon>unclassified sequences</taxon>
        <taxon>metagenomes</taxon>
        <taxon>ecological metagenomes</taxon>
    </lineage>
</organism>
<protein>
    <submittedName>
        <fullName evidence="3">Glyoxalase/bleomycin resistance protein/dioxygenase</fullName>
    </submittedName>
</protein>
<name>A0A3B1A9L9_9ZZZZ</name>
<dbReference type="PANTHER" id="PTHR43048:SF4">
    <property type="entry name" value="RING-CLEAVING DIOXYGENASE-RELATED"/>
    <property type="match status" value="1"/>
</dbReference>
<keyword evidence="3" id="KW-0560">Oxidoreductase</keyword>
<dbReference type="PANTHER" id="PTHR43048">
    <property type="entry name" value="METHYLMALONYL-COA EPIMERASE"/>
    <property type="match status" value="1"/>
</dbReference>
<dbReference type="PROSITE" id="PS51819">
    <property type="entry name" value="VOC"/>
    <property type="match status" value="1"/>
</dbReference>
<dbReference type="GO" id="GO:0051213">
    <property type="term" value="F:dioxygenase activity"/>
    <property type="evidence" value="ECO:0007669"/>
    <property type="project" value="UniProtKB-KW"/>
</dbReference>
<keyword evidence="1" id="KW-0479">Metal-binding</keyword>
<dbReference type="SUPFAM" id="SSF54593">
    <property type="entry name" value="Glyoxalase/Bleomycin resistance protein/Dihydroxybiphenyl dioxygenase"/>
    <property type="match status" value="1"/>
</dbReference>
<dbReference type="InterPro" id="IPR037523">
    <property type="entry name" value="VOC_core"/>
</dbReference>
<dbReference type="GO" id="GO:0004493">
    <property type="term" value="F:methylmalonyl-CoA epimerase activity"/>
    <property type="evidence" value="ECO:0007669"/>
    <property type="project" value="TreeGrafter"/>
</dbReference>
<gene>
    <name evidence="3" type="ORF">MNBD_GAMMA17-1326</name>
</gene>
<dbReference type="InterPro" id="IPR004360">
    <property type="entry name" value="Glyas_Fos-R_dOase_dom"/>
</dbReference>
<evidence type="ECO:0000259" key="2">
    <source>
        <dbReference type="PROSITE" id="PS51819"/>
    </source>
</evidence>
<dbReference type="GO" id="GO:0046872">
    <property type="term" value="F:metal ion binding"/>
    <property type="evidence" value="ECO:0007669"/>
    <property type="project" value="UniProtKB-KW"/>
</dbReference>
<accession>A0A3B1A9L9</accession>